<sequence>MNIYKSLLCVAPMLLSLCGCASSVAPEDTSAKLTLKRIYQDKEFEPQRAPYFRWLDDGSGYTVLEPRDKQAETKPKAGEEEHGVKGSDIVFYKADGSGRQVLVSLEQLTPQGAKEALTIEDYQWSDDGQWLLVFTNGQKVWRSRTRGDFWVLNLKSNKLYQLGGAQPAAKKLMFAKFSPDSKRVAYVQDNNIYLESLGSSKVTQLTHDGSDTLINGHFDWVYEEEFTIKDGFLWSPDSQNIAYWQLDSSGVKLFTMINNTAGLYPTITQFPYPKAGEQNSAVRIGVVNVQDGKTRWAPLPGDNRDRYVPRISWAGTSEAVLIQDVNRPQNTNVLRLFDWQKQQLTTIMTEHDDAFLEWYYPAEWEKDGRHFIWHSERDGWRHLYRVSRDGKSVVDLTPGDYDVVDLLTLNEATNSLYFTASPNHPEARYLFKASLDGSGKVTRITPENFSGNNRYYISKDGSLAMHTYSRFDVPPSSEIIKVDGHNTIKALTDNAELKAKLAKLDLPQHQFFQVKARDGVALDGWVMFPPHMDKSKKYPIIFYVYGEPWGSTVQDVWSGDNYLWSSMMAQHGFIMVSVDNRGTRAPKGREWRKSIYKKIGIITVRDQVDALDAIAKRWPQVDSARVGVWGHSGGGSSTLNLLFRHGDKFKVGAAFAPVADIRLYDSIYQERYSGNPKTDPDSYTQSSPITFAKNLTGKLLLVHGTGDDNVHYQGTEELINELVKYNKQFEFMSYPNRTHALKEGEGTTLHRQTLKTDFFEKYLLKPAQ</sequence>
<dbReference type="Pfam" id="PF00930">
    <property type="entry name" value="DPPIV_N"/>
    <property type="match status" value="1"/>
</dbReference>
<dbReference type="InterPro" id="IPR029058">
    <property type="entry name" value="AB_hydrolase_fold"/>
</dbReference>
<dbReference type="SUPFAM" id="SSF53474">
    <property type="entry name" value="alpha/beta-Hydrolases"/>
    <property type="match status" value="1"/>
</dbReference>
<keyword evidence="1" id="KW-0732">Signal</keyword>
<proteinExistence type="predicted"/>
<dbReference type="PANTHER" id="PTHR11731:SF193">
    <property type="entry name" value="DIPEPTIDYL PEPTIDASE 9"/>
    <property type="match status" value="1"/>
</dbReference>
<feature type="signal peptide" evidence="1">
    <location>
        <begin position="1"/>
        <end position="21"/>
    </location>
</feature>
<dbReference type="RefSeq" id="WP_212594485.1">
    <property type="nucleotide sequence ID" value="NZ_CP073587.1"/>
</dbReference>
<organism evidence="4 5">
    <name type="scientific">Shewanella yunxiaonensis</name>
    <dbReference type="NCBI Taxonomy" id="2829809"/>
    <lineage>
        <taxon>Bacteria</taxon>
        <taxon>Pseudomonadati</taxon>
        <taxon>Pseudomonadota</taxon>
        <taxon>Gammaproteobacteria</taxon>
        <taxon>Alteromonadales</taxon>
        <taxon>Shewanellaceae</taxon>
        <taxon>Shewanella</taxon>
    </lineage>
</organism>
<protein>
    <submittedName>
        <fullName evidence="4">S9 family peptidase</fullName>
    </submittedName>
</protein>
<dbReference type="EMBL" id="CP073587">
    <property type="protein sequence ID" value="QUN05454.1"/>
    <property type="molecule type" value="Genomic_DNA"/>
</dbReference>
<dbReference type="Gene3D" id="2.140.10.30">
    <property type="entry name" value="Dipeptidylpeptidase IV, N-terminal domain"/>
    <property type="match status" value="1"/>
</dbReference>
<dbReference type="SUPFAM" id="SSF82171">
    <property type="entry name" value="DPP6 N-terminal domain-like"/>
    <property type="match status" value="1"/>
</dbReference>
<reference evidence="4 5" key="1">
    <citation type="submission" date="2021-04" db="EMBL/GenBank/DDBJ databases">
        <title>Novel species identification of genus Shewanella.</title>
        <authorList>
            <person name="Liu G."/>
        </authorList>
    </citation>
    <scope>NUCLEOTIDE SEQUENCE [LARGE SCALE GENOMIC DNA]</scope>
    <source>
        <strain evidence="4 5">FJAT-54481</strain>
    </source>
</reference>
<name>A0ABX7YRR1_9GAMM</name>
<evidence type="ECO:0000259" key="2">
    <source>
        <dbReference type="Pfam" id="PF00326"/>
    </source>
</evidence>
<evidence type="ECO:0000256" key="1">
    <source>
        <dbReference type="SAM" id="SignalP"/>
    </source>
</evidence>
<feature type="domain" description="Dipeptidylpeptidase IV N-terminal" evidence="3">
    <location>
        <begin position="125"/>
        <end position="475"/>
    </location>
</feature>
<evidence type="ECO:0000259" key="3">
    <source>
        <dbReference type="Pfam" id="PF00930"/>
    </source>
</evidence>
<dbReference type="PROSITE" id="PS51257">
    <property type="entry name" value="PROKAR_LIPOPROTEIN"/>
    <property type="match status" value="1"/>
</dbReference>
<keyword evidence="5" id="KW-1185">Reference proteome</keyword>
<dbReference type="InterPro" id="IPR001375">
    <property type="entry name" value="Peptidase_S9_cat"/>
</dbReference>
<dbReference type="Gene3D" id="3.40.50.1820">
    <property type="entry name" value="alpha/beta hydrolase"/>
    <property type="match status" value="1"/>
</dbReference>
<feature type="domain" description="Peptidase S9 prolyl oligopeptidase catalytic" evidence="2">
    <location>
        <begin position="566"/>
        <end position="763"/>
    </location>
</feature>
<evidence type="ECO:0000313" key="5">
    <source>
        <dbReference type="Proteomes" id="UP000679575"/>
    </source>
</evidence>
<feature type="chain" id="PRO_5047034768" evidence="1">
    <location>
        <begin position="22"/>
        <end position="768"/>
    </location>
</feature>
<dbReference type="PANTHER" id="PTHR11731">
    <property type="entry name" value="PROTEASE FAMILY S9B,C DIPEPTIDYL-PEPTIDASE IV-RELATED"/>
    <property type="match status" value="1"/>
</dbReference>
<accession>A0ABX7YRR1</accession>
<evidence type="ECO:0000313" key="4">
    <source>
        <dbReference type="EMBL" id="QUN05454.1"/>
    </source>
</evidence>
<gene>
    <name evidence="4" type="ORF">KDN34_14860</name>
</gene>
<dbReference type="InterPro" id="IPR002469">
    <property type="entry name" value="Peptidase_S9B_N"/>
</dbReference>
<dbReference type="InterPro" id="IPR050278">
    <property type="entry name" value="Serine_Prot_S9B/DPPIV"/>
</dbReference>
<dbReference type="Proteomes" id="UP000679575">
    <property type="component" value="Chromosome"/>
</dbReference>
<dbReference type="Pfam" id="PF00326">
    <property type="entry name" value="Peptidase_S9"/>
    <property type="match status" value="1"/>
</dbReference>